<dbReference type="EMBL" id="JAABOP010000006">
    <property type="protein sequence ID" value="NER11676.1"/>
    <property type="molecule type" value="Genomic_DNA"/>
</dbReference>
<organism evidence="2 3">
    <name type="scientific">Muriicola jejuensis</name>
    <dbReference type="NCBI Taxonomy" id="504488"/>
    <lineage>
        <taxon>Bacteria</taxon>
        <taxon>Pseudomonadati</taxon>
        <taxon>Bacteroidota</taxon>
        <taxon>Flavobacteriia</taxon>
        <taxon>Flavobacteriales</taxon>
        <taxon>Flavobacteriaceae</taxon>
        <taxon>Muriicola</taxon>
    </lineage>
</organism>
<comment type="caution">
    <text evidence="2">The sequence shown here is derived from an EMBL/GenBank/DDBJ whole genome shotgun (WGS) entry which is preliminary data.</text>
</comment>
<evidence type="ECO:0000313" key="3">
    <source>
        <dbReference type="Proteomes" id="UP000468443"/>
    </source>
</evidence>
<name>A0A6P0UN07_9FLAO</name>
<reference evidence="2 3" key="1">
    <citation type="submission" date="2020-01" db="EMBL/GenBank/DDBJ databases">
        <title>Muriicola jejuensis KCTC 22299.</title>
        <authorList>
            <person name="Wang G."/>
        </authorList>
    </citation>
    <scope>NUCLEOTIDE SEQUENCE [LARGE SCALE GENOMIC DNA]</scope>
    <source>
        <strain evidence="2 3">KCTC 22299</strain>
    </source>
</reference>
<gene>
    <name evidence="2" type="ORF">GWK09_14185</name>
</gene>
<sequence length="354" mass="40039">MLDYLVVGLGLAGISFCETLEQNGRSFRVVTDDSQKASTVAGGLYNPVILKRFTLSWKAHEQLPLLRPFYTGLEEKLGVPLDFPLRVLRRFASTEEQNGWFEASDRPGLGPLLSTDLIKNTNPVIDAPFGYGEVLDTGRLDTELLQQAYRKYLTRRNLLVAETFDFDALVFTDAGVAYKGVEARQIVFAMGFGLKQDPFFNYLPLNGTKGELLTIRAPELKESRVIKSAVFIIPLGEDLYRIGATYKWQDKTHLPTREAREELETKLRTFLRCEYEVVDHVAGVRPTVADRRPLLGRHPVHKDLYVLNGFGSRGVMIAPFASKVLCQFIEEGKELPSEMDISRFRKRFGKQNPS</sequence>
<dbReference type="PANTHER" id="PTHR13847">
    <property type="entry name" value="SARCOSINE DEHYDROGENASE-RELATED"/>
    <property type="match status" value="1"/>
</dbReference>
<dbReference type="InterPro" id="IPR006076">
    <property type="entry name" value="FAD-dep_OxRdtase"/>
</dbReference>
<dbReference type="SUPFAM" id="SSF54373">
    <property type="entry name" value="FAD-linked reductases, C-terminal domain"/>
    <property type="match status" value="1"/>
</dbReference>
<dbReference type="RefSeq" id="WP_163694132.1">
    <property type="nucleotide sequence ID" value="NZ_FXTW01000005.1"/>
</dbReference>
<keyword evidence="3" id="KW-1185">Reference proteome</keyword>
<accession>A0A6P0UN07</accession>
<dbReference type="InterPro" id="IPR036188">
    <property type="entry name" value="FAD/NAD-bd_sf"/>
</dbReference>
<dbReference type="Pfam" id="PF01266">
    <property type="entry name" value="DAO"/>
    <property type="match status" value="1"/>
</dbReference>
<evidence type="ECO:0000259" key="1">
    <source>
        <dbReference type="Pfam" id="PF01266"/>
    </source>
</evidence>
<dbReference type="SUPFAM" id="SSF51971">
    <property type="entry name" value="Nucleotide-binding domain"/>
    <property type="match status" value="1"/>
</dbReference>
<evidence type="ECO:0000313" key="2">
    <source>
        <dbReference type="EMBL" id="NER11676.1"/>
    </source>
</evidence>
<dbReference type="AlphaFoldDB" id="A0A6P0UN07"/>
<dbReference type="Gene3D" id="3.50.50.60">
    <property type="entry name" value="FAD/NAD(P)-binding domain"/>
    <property type="match status" value="1"/>
</dbReference>
<dbReference type="Proteomes" id="UP000468443">
    <property type="component" value="Unassembled WGS sequence"/>
</dbReference>
<protein>
    <submittedName>
        <fullName evidence="2">FAD-dependent oxidoreductase</fullName>
    </submittedName>
</protein>
<proteinExistence type="predicted"/>
<dbReference type="Gene3D" id="3.30.9.10">
    <property type="entry name" value="D-Amino Acid Oxidase, subunit A, domain 2"/>
    <property type="match status" value="1"/>
</dbReference>
<dbReference type="GO" id="GO:0005737">
    <property type="term" value="C:cytoplasm"/>
    <property type="evidence" value="ECO:0007669"/>
    <property type="project" value="TreeGrafter"/>
</dbReference>
<feature type="domain" description="FAD dependent oxidoreductase" evidence="1">
    <location>
        <begin position="3"/>
        <end position="327"/>
    </location>
</feature>